<evidence type="ECO:0000313" key="3">
    <source>
        <dbReference type="Proteomes" id="UP001606302"/>
    </source>
</evidence>
<keyword evidence="1" id="KW-0732">Signal</keyword>
<comment type="caution">
    <text evidence="2">The sequence shown here is derived from an EMBL/GenBank/DDBJ whole genome shotgun (WGS) entry which is preliminary data.</text>
</comment>
<organism evidence="2 3">
    <name type="scientific">Pelomonas lactea</name>
    <dbReference type="NCBI Taxonomy" id="3299030"/>
    <lineage>
        <taxon>Bacteria</taxon>
        <taxon>Pseudomonadati</taxon>
        <taxon>Pseudomonadota</taxon>
        <taxon>Betaproteobacteria</taxon>
        <taxon>Burkholderiales</taxon>
        <taxon>Sphaerotilaceae</taxon>
        <taxon>Roseateles</taxon>
    </lineage>
</organism>
<reference evidence="2 3" key="1">
    <citation type="submission" date="2024-08" db="EMBL/GenBank/DDBJ databases">
        <authorList>
            <person name="Lu H."/>
        </authorList>
    </citation>
    <scope>NUCLEOTIDE SEQUENCE [LARGE SCALE GENOMIC DNA]</scope>
    <source>
        <strain evidence="2 3">DXS20W</strain>
    </source>
</reference>
<dbReference type="Proteomes" id="UP001606302">
    <property type="component" value="Unassembled WGS sequence"/>
</dbReference>
<dbReference type="InterPro" id="IPR013424">
    <property type="entry name" value="Ice-binding_C"/>
</dbReference>
<dbReference type="EMBL" id="JBIGHX010000001">
    <property type="protein sequence ID" value="MFG6460426.1"/>
    <property type="molecule type" value="Genomic_DNA"/>
</dbReference>
<feature type="chain" id="PRO_5045223281" evidence="1">
    <location>
        <begin position="22"/>
        <end position="192"/>
    </location>
</feature>
<protein>
    <submittedName>
        <fullName evidence="2">PEP-CTERM sorting domain-containing protein</fullName>
    </submittedName>
</protein>
<evidence type="ECO:0000313" key="2">
    <source>
        <dbReference type="EMBL" id="MFG6460426.1"/>
    </source>
</evidence>
<proteinExistence type="predicted"/>
<name>A0ABW7GES2_9BURK</name>
<evidence type="ECO:0000256" key="1">
    <source>
        <dbReference type="SAM" id="SignalP"/>
    </source>
</evidence>
<gene>
    <name evidence="2" type="ORF">ACG04Q_02505</name>
</gene>
<accession>A0ABW7GES2</accession>
<keyword evidence="3" id="KW-1185">Reference proteome</keyword>
<sequence>MLSKHLMLGAACALTSLGALAVPQTYAEAGLSGPAPATASFVAASSGRLVAWYTGGVGGLTVLAGASINGVDGTPGLNNHAPGRQYGDRYVMADVKAGDTVSFFIQVVDGARYSTDPARNGDGVNHAWWAAYAGDALVPAGVNVAFEDLNGGGDLNYHDHSFVFQITAVPEPAGWALLLGGLAGLAAWRRRG</sequence>
<dbReference type="NCBIfam" id="TIGR02595">
    <property type="entry name" value="PEP_CTERM"/>
    <property type="match status" value="1"/>
</dbReference>
<feature type="signal peptide" evidence="1">
    <location>
        <begin position="1"/>
        <end position="21"/>
    </location>
</feature>